<dbReference type="InterPro" id="IPR003439">
    <property type="entry name" value="ABC_transporter-like_ATP-bd"/>
</dbReference>
<evidence type="ECO:0000256" key="4">
    <source>
        <dbReference type="ARBA" id="ARBA00022692"/>
    </source>
</evidence>
<evidence type="ECO:0000256" key="3">
    <source>
        <dbReference type="ARBA" id="ARBA00022448"/>
    </source>
</evidence>
<dbReference type="Proteomes" id="UP000663833">
    <property type="component" value="Unassembled WGS sequence"/>
</dbReference>
<feature type="transmembrane region" description="Helical" evidence="9">
    <location>
        <begin position="610"/>
        <end position="630"/>
    </location>
</feature>
<evidence type="ECO:0000256" key="2">
    <source>
        <dbReference type="ARBA" id="ARBA00005814"/>
    </source>
</evidence>
<accession>A0A817SLB7</accession>
<keyword evidence="7 9" id="KW-1133">Transmembrane helix</keyword>
<dbReference type="AlphaFoldDB" id="A0A817SLB7"/>
<keyword evidence="6" id="KW-0067">ATP-binding</keyword>
<name>A0A817SLB7_9BILA</name>
<evidence type="ECO:0000256" key="7">
    <source>
        <dbReference type="ARBA" id="ARBA00022989"/>
    </source>
</evidence>
<evidence type="ECO:0000256" key="8">
    <source>
        <dbReference type="ARBA" id="ARBA00023136"/>
    </source>
</evidence>
<organism evidence="11 12">
    <name type="scientific">Rotaria socialis</name>
    <dbReference type="NCBI Taxonomy" id="392032"/>
    <lineage>
        <taxon>Eukaryota</taxon>
        <taxon>Metazoa</taxon>
        <taxon>Spiralia</taxon>
        <taxon>Gnathifera</taxon>
        <taxon>Rotifera</taxon>
        <taxon>Eurotatoria</taxon>
        <taxon>Bdelloidea</taxon>
        <taxon>Philodinida</taxon>
        <taxon>Philodinidae</taxon>
        <taxon>Rotaria</taxon>
    </lineage>
</organism>
<dbReference type="GO" id="GO:0016324">
    <property type="term" value="C:apical plasma membrane"/>
    <property type="evidence" value="ECO:0007669"/>
    <property type="project" value="UniProtKB-ARBA"/>
</dbReference>
<dbReference type="SUPFAM" id="SSF52540">
    <property type="entry name" value="P-loop containing nucleoside triphosphate hydrolases"/>
    <property type="match status" value="1"/>
</dbReference>
<dbReference type="InterPro" id="IPR050352">
    <property type="entry name" value="ABCG_transporters"/>
</dbReference>
<dbReference type="InterPro" id="IPR003593">
    <property type="entry name" value="AAA+_ATPase"/>
</dbReference>
<dbReference type="Pfam" id="PF00005">
    <property type="entry name" value="ABC_tran"/>
    <property type="match status" value="1"/>
</dbReference>
<protein>
    <recommendedName>
        <fullName evidence="10">ABC transporter domain-containing protein</fullName>
    </recommendedName>
</protein>
<feature type="transmembrane region" description="Helical" evidence="9">
    <location>
        <begin position="565"/>
        <end position="585"/>
    </location>
</feature>
<dbReference type="Pfam" id="PF19055">
    <property type="entry name" value="ABC2_membrane_7"/>
    <property type="match status" value="1"/>
</dbReference>
<dbReference type="GO" id="GO:0140359">
    <property type="term" value="F:ABC-type transporter activity"/>
    <property type="evidence" value="ECO:0007669"/>
    <property type="project" value="InterPro"/>
</dbReference>
<evidence type="ECO:0000256" key="1">
    <source>
        <dbReference type="ARBA" id="ARBA00004141"/>
    </source>
</evidence>
<evidence type="ECO:0000259" key="10">
    <source>
        <dbReference type="PROSITE" id="PS50893"/>
    </source>
</evidence>
<evidence type="ECO:0000256" key="6">
    <source>
        <dbReference type="ARBA" id="ARBA00022840"/>
    </source>
</evidence>
<comment type="similarity">
    <text evidence="2">Belongs to the ABC transporter superfamily. ABCG family. Eye pigment precursor importer (TC 3.A.1.204) subfamily.</text>
</comment>
<dbReference type="GO" id="GO:0016887">
    <property type="term" value="F:ATP hydrolysis activity"/>
    <property type="evidence" value="ECO:0007669"/>
    <property type="project" value="InterPro"/>
</dbReference>
<gene>
    <name evidence="11" type="ORF">LUA448_LOCUS7642</name>
</gene>
<dbReference type="EMBL" id="CAJNYD010000775">
    <property type="protein sequence ID" value="CAF3296178.1"/>
    <property type="molecule type" value="Genomic_DNA"/>
</dbReference>
<dbReference type="FunFam" id="3.40.50.300:FF:000622">
    <property type="entry name" value="ATP-binding cassette sub-family G member 2"/>
    <property type="match status" value="1"/>
</dbReference>
<feature type="transmembrane region" description="Helical" evidence="9">
    <location>
        <begin position="532"/>
        <end position="553"/>
    </location>
</feature>
<dbReference type="InterPro" id="IPR027417">
    <property type="entry name" value="P-loop_NTPase"/>
</dbReference>
<dbReference type="GO" id="GO:0005524">
    <property type="term" value="F:ATP binding"/>
    <property type="evidence" value="ECO:0007669"/>
    <property type="project" value="UniProtKB-KW"/>
</dbReference>
<dbReference type="CDD" id="cd03213">
    <property type="entry name" value="ABCG_EPDR"/>
    <property type="match status" value="1"/>
</dbReference>
<dbReference type="PANTHER" id="PTHR48041">
    <property type="entry name" value="ABC TRANSPORTER G FAMILY MEMBER 28"/>
    <property type="match status" value="1"/>
</dbReference>
<proteinExistence type="inferred from homology"/>
<feature type="transmembrane region" description="Helical" evidence="9">
    <location>
        <begin position="458"/>
        <end position="484"/>
    </location>
</feature>
<dbReference type="InterPro" id="IPR043926">
    <property type="entry name" value="ABCG_dom"/>
</dbReference>
<keyword evidence="8 9" id="KW-0472">Membrane</keyword>
<reference evidence="11" key="1">
    <citation type="submission" date="2021-02" db="EMBL/GenBank/DDBJ databases">
        <authorList>
            <person name="Nowell W R."/>
        </authorList>
    </citation>
    <scope>NUCLEOTIDE SEQUENCE</scope>
</reference>
<dbReference type="PANTHER" id="PTHR48041:SF116">
    <property type="entry name" value="PROTEIN BROWN"/>
    <property type="match status" value="1"/>
</dbReference>
<dbReference type="GO" id="GO:0008514">
    <property type="term" value="F:organic anion transmembrane transporter activity"/>
    <property type="evidence" value="ECO:0007669"/>
    <property type="project" value="UniProtKB-ARBA"/>
</dbReference>
<dbReference type="PROSITE" id="PS50893">
    <property type="entry name" value="ABC_TRANSPORTER_2"/>
    <property type="match status" value="1"/>
</dbReference>
<dbReference type="Pfam" id="PF01061">
    <property type="entry name" value="ABC2_membrane"/>
    <property type="match status" value="1"/>
</dbReference>
<evidence type="ECO:0000256" key="5">
    <source>
        <dbReference type="ARBA" id="ARBA00022741"/>
    </source>
</evidence>
<comment type="subcellular location">
    <subcellularLocation>
        <location evidence="1">Membrane</location>
        <topology evidence="1">Multi-pass membrane protein</topology>
    </subcellularLocation>
</comment>
<feature type="transmembrane region" description="Helical" evidence="9">
    <location>
        <begin position="496"/>
        <end position="520"/>
    </location>
</feature>
<keyword evidence="5" id="KW-0547">Nucleotide-binding</keyword>
<feature type="domain" description="ABC transporter" evidence="10">
    <location>
        <begin position="37"/>
        <end position="281"/>
    </location>
</feature>
<feature type="transmembrane region" description="Helical" evidence="9">
    <location>
        <begin position="416"/>
        <end position="438"/>
    </location>
</feature>
<evidence type="ECO:0000313" key="12">
    <source>
        <dbReference type="Proteomes" id="UP000663833"/>
    </source>
</evidence>
<dbReference type="GO" id="GO:0015562">
    <property type="term" value="F:efflux transmembrane transporter activity"/>
    <property type="evidence" value="ECO:0007669"/>
    <property type="project" value="UniProtKB-ARBA"/>
</dbReference>
<keyword evidence="3" id="KW-0813">Transport</keyword>
<dbReference type="SMART" id="SM00382">
    <property type="entry name" value="AAA"/>
    <property type="match status" value="1"/>
</dbReference>
<evidence type="ECO:0000313" key="11">
    <source>
        <dbReference type="EMBL" id="CAF3296178.1"/>
    </source>
</evidence>
<evidence type="ECO:0000256" key="9">
    <source>
        <dbReference type="SAM" id="Phobius"/>
    </source>
</evidence>
<sequence length="639" mass="71906">MMNNNPVTPTAVTLEIDEEVHTNQNPTLTFKSINYFIHVQKFCNLCLVPCLQKAQKQILTNVSGIFRTGMNAIMGPTGCGKSSLLDLLADRKDREGFEGEILLNGQPRTQNYKYHVGYVVQDDIICGNLTVKENLMFSANVRLPTKYTADEKTKIVEHVILQLGLGKCADTIVGNDLKRGVSGGERKRTNIGMELVLSPSILFLDEPTTGLDSSMAHNVMECLHQLSRTGCTIVFSIHQPRYSIFKLFDTLFLLSAGRCTYHGPTDSVLNFFSSVGFSCEEHNNPADFLLDITQGDHPPPSTQQQDDIVSSKERKRIEVFFNEEYMKTDMYKSIQADIPEKGDLLNGDSNMNDVRLMKKSRSNDMYYVCQRTLRNSFRDPTLFILQVVIAIILGLLIGLIYLNVDNTTTTGVKNRTGAIFFIIANQVFSNLSALEAFIKERPLFAHENVSGYYHVLTYFLAKVLCDIIPLRTIPAIAFSIVSYFMMGFQQTEEKFFIFFFFIWLASICASTVCFLVSASVRNFGVANLVAGLFYVVTLIFSGFLVEISSVVVFVRWIQYFSIFRYGINALSINEFMGLTFCYSTNSTVCTETGADVLSGLNVDHGTDWDLWKNCVALSVITVGFLTLTYVQLRRMKKTK</sequence>
<keyword evidence="4 9" id="KW-0812">Transmembrane</keyword>
<dbReference type="Gene3D" id="3.40.50.300">
    <property type="entry name" value="P-loop containing nucleotide triphosphate hydrolases"/>
    <property type="match status" value="1"/>
</dbReference>
<dbReference type="InterPro" id="IPR013525">
    <property type="entry name" value="ABC2_TM"/>
</dbReference>
<feature type="transmembrane region" description="Helical" evidence="9">
    <location>
        <begin position="383"/>
        <end position="404"/>
    </location>
</feature>
<comment type="caution">
    <text evidence="11">The sequence shown here is derived from an EMBL/GenBank/DDBJ whole genome shotgun (WGS) entry which is preliminary data.</text>
</comment>